<feature type="region of interest" description="Disordered" evidence="1">
    <location>
        <begin position="258"/>
        <end position="304"/>
    </location>
</feature>
<evidence type="ECO:0000313" key="2">
    <source>
        <dbReference type="EMBL" id="GJJ71233.1"/>
    </source>
</evidence>
<evidence type="ECO:0000313" key="3">
    <source>
        <dbReference type="Proteomes" id="UP000827284"/>
    </source>
</evidence>
<dbReference type="AlphaFoldDB" id="A0A9P3H7I7"/>
<name>A0A9P3H7I7_9FUNG</name>
<proteinExistence type="predicted"/>
<feature type="compositionally biased region" description="Polar residues" evidence="1">
    <location>
        <begin position="272"/>
        <end position="281"/>
    </location>
</feature>
<feature type="region of interest" description="Disordered" evidence="1">
    <location>
        <begin position="153"/>
        <end position="214"/>
    </location>
</feature>
<protein>
    <submittedName>
        <fullName evidence="2">Uncharacterized protein</fullName>
    </submittedName>
</protein>
<feature type="region of interest" description="Disordered" evidence="1">
    <location>
        <begin position="588"/>
        <end position="629"/>
    </location>
</feature>
<reference evidence="2" key="1">
    <citation type="submission" date="2021-11" db="EMBL/GenBank/DDBJ databases">
        <authorList>
            <person name="Herlambang A."/>
            <person name="Guo Y."/>
            <person name="Takashima Y."/>
            <person name="Nishizawa T."/>
        </authorList>
    </citation>
    <scope>NUCLEOTIDE SEQUENCE</scope>
    <source>
        <strain evidence="2">E1425</strain>
    </source>
</reference>
<dbReference type="EMBL" id="BQFW01000005">
    <property type="protein sequence ID" value="GJJ71233.1"/>
    <property type="molecule type" value="Genomic_DNA"/>
</dbReference>
<accession>A0A9P3H7I7</accession>
<feature type="region of interest" description="Disordered" evidence="1">
    <location>
        <begin position="457"/>
        <end position="489"/>
    </location>
</feature>
<gene>
    <name evidence="2" type="ORF">EMPS_03583</name>
</gene>
<organism evidence="2 3">
    <name type="scientific">Entomortierella parvispora</name>
    <dbReference type="NCBI Taxonomy" id="205924"/>
    <lineage>
        <taxon>Eukaryota</taxon>
        <taxon>Fungi</taxon>
        <taxon>Fungi incertae sedis</taxon>
        <taxon>Mucoromycota</taxon>
        <taxon>Mortierellomycotina</taxon>
        <taxon>Mortierellomycetes</taxon>
        <taxon>Mortierellales</taxon>
        <taxon>Mortierellaceae</taxon>
        <taxon>Entomortierella</taxon>
    </lineage>
</organism>
<keyword evidence="3" id="KW-1185">Reference proteome</keyword>
<reference evidence="2" key="2">
    <citation type="journal article" date="2022" name="Microbiol. Resour. Announc.">
        <title>Whole-Genome Sequence of Entomortierella parvispora E1425, a Mucoromycotan Fungus Associated with Burkholderiaceae-Related Endosymbiotic Bacteria.</title>
        <authorList>
            <person name="Herlambang A."/>
            <person name="Guo Y."/>
            <person name="Takashima Y."/>
            <person name="Narisawa K."/>
            <person name="Ohta H."/>
            <person name="Nishizawa T."/>
        </authorList>
    </citation>
    <scope>NUCLEOTIDE SEQUENCE</scope>
    <source>
        <strain evidence="2">E1425</strain>
    </source>
</reference>
<sequence>MTLDTLSASPPIRKPLALRNLQPRAAAAVNFADDFSDDDDLDEFGGHGSSYLSSDYKAQRRTTQELVDFFKSAPPPSPPRDLMPIAEEKKKTLLQRLRSRKLSASMGAVGGRLGLPGTNSSISGMSDTTGGSSASGTATLPNGKKYVMIAVDYDGKDGKPPKPSGSDSGDSLLSNNPSIQVTSSAKDKGVSGSGVVHYAHQGTGTGRGDTASLGGDQRRSIIIQAGGGEGSSFILDSSPFLLDNFALDADYIMTGANPDTIDGQLGHRRTGSSKSGQSQGADSIGGEDMRRGGSKRGNKVKFNMPGDMPSAVVLDDDALTKALNDRMANHRAQLAQHPEMATGTGDSGPGGDKEEIPPEVVLPKPVARKRVRHVQIQTQHCVMRPMYTQTEPLESMAHDLEVKEFSCQTDSDDASSTVASTATMTTNMTSSSTTARSKAAHLMTKPIYITSTSTTSISTSTSTVTSPTTPRGAEAGSLAMYNGSSLPPTTLPANEAEELIMLRQQNATLQTQVAHLKRDLASEIRARTRTAVAMQDTRDKFEMLSAMAYKKLKEMIFQRHILEMESRELRVKVDMLTEEGDLYNPHQQQVVHHGHHSQQHTGHQHYPHHHHHSNGHHNGHHHGKAEYVS</sequence>
<dbReference type="Proteomes" id="UP000827284">
    <property type="component" value="Unassembled WGS sequence"/>
</dbReference>
<feature type="compositionally biased region" description="Low complexity" evidence="1">
    <location>
        <begin position="120"/>
        <end position="139"/>
    </location>
</feature>
<feature type="compositionally biased region" description="Low complexity" evidence="1">
    <location>
        <begin position="457"/>
        <end position="470"/>
    </location>
</feature>
<dbReference type="OrthoDB" id="2289096at2759"/>
<feature type="compositionally biased region" description="Low complexity" evidence="1">
    <location>
        <begin position="164"/>
        <end position="178"/>
    </location>
</feature>
<evidence type="ECO:0000256" key="1">
    <source>
        <dbReference type="SAM" id="MobiDB-lite"/>
    </source>
</evidence>
<feature type="region of interest" description="Disordered" evidence="1">
    <location>
        <begin position="108"/>
        <end position="139"/>
    </location>
</feature>
<comment type="caution">
    <text evidence="2">The sequence shown here is derived from an EMBL/GenBank/DDBJ whole genome shotgun (WGS) entry which is preliminary data.</text>
</comment>
<feature type="compositionally biased region" description="Basic residues" evidence="1">
    <location>
        <begin position="592"/>
        <end position="623"/>
    </location>
</feature>
<feature type="region of interest" description="Disordered" evidence="1">
    <location>
        <begin position="332"/>
        <end position="352"/>
    </location>
</feature>